<dbReference type="EMBL" id="JAVDXX010000001">
    <property type="protein sequence ID" value="MDR7294162.1"/>
    <property type="molecule type" value="Genomic_DNA"/>
</dbReference>
<name>A0ABU1Z0M1_9MICC</name>
<evidence type="ECO:0000256" key="1">
    <source>
        <dbReference type="ARBA" id="ARBA00005254"/>
    </source>
</evidence>
<dbReference type="CDD" id="cd06558">
    <property type="entry name" value="crotonase-like"/>
    <property type="match status" value="1"/>
</dbReference>
<dbReference type="InterPro" id="IPR029045">
    <property type="entry name" value="ClpP/crotonase-like_dom_sf"/>
</dbReference>
<comment type="caution">
    <text evidence="3">The sequence shown here is derived from an EMBL/GenBank/DDBJ whole genome shotgun (WGS) entry which is preliminary data.</text>
</comment>
<dbReference type="Gene3D" id="1.10.12.10">
    <property type="entry name" value="Lyase 2-enoyl-coa Hydratase, Chain A, domain 2"/>
    <property type="match status" value="1"/>
</dbReference>
<dbReference type="RefSeq" id="WP_370977347.1">
    <property type="nucleotide sequence ID" value="NZ_JAKRCW010000002.1"/>
</dbReference>
<proteinExistence type="inferred from homology"/>
<dbReference type="Proteomes" id="UP001180715">
    <property type="component" value="Unassembled WGS sequence"/>
</dbReference>
<dbReference type="InterPro" id="IPR014748">
    <property type="entry name" value="Enoyl-CoA_hydra_C"/>
</dbReference>
<evidence type="ECO:0000313" key="4">
    <source>
        <dbReference type="Proteomes" id="UP001180715"/>
    </source>
</evidence>
<protein>
    <submittedName>
        <fullName evidence="3">Enoyl-CoA hydratase/carnithine racemase</fullName>
    </submittedName>
</protein>
<accession>A0ABU1Z0M1</accession>
<dbReference type="SUPFAM" id="SSF52096">
    <property type="entry name" value="ClpP/crotonase"/>
    <property type="match status" value="1"/>
</dbReference>
<dbReference type="Pfam" id="PF00378">
    <property type="entry name" value="ECH_1"/>
    <property type="match status" value="1"/>
</dbReference>
<reference evidence="3" key="1">
    <citation type="submission" date="2023-07" db="EMBL/GenBank/DDBJ databases">
        <title>Sequencing the genomes of 1000 actinobacteria strains.</title>
        <authorList>
            <person name="Klenk H.-P."/>
        </authorList>
    </citation>
    <scope>NUCLEOTIDE SEQUENCE</scope>
    <source>
        <strain evidence="3">DSM 13068</strain>
    </source>
</reference>
<gene>
    <name evidence="3" type="ORF">J2S67_001430</name>
</gene>
<organism evidence="3 4">
    <name type="scientific">Pseudoglutamicibacter albus</name>
    <dbReference type="NCBI Taxonomy" id="98671"/>
    <lineage>
        <taxon>Bacteria</taxon>
        <taxon>Bacillati</taxon>
        <taxon>Actinomycetota</taxon>
        <taxon>Actinomycetes</taxon>
        <taxon>Micrococcales</taxon>
        <taxon>Micrococcaceae</taxon>
        <taxon>Pseudoglutamicibacter</taxon>
    </lineage>
</organism>
<dbReference type="PANTHER" id="PTHR43459">
    <property type="entry name" value="ENOYL-COA HYDRATASE"/>
    <property type="match status" value="1"/>
</dbReference>
<sequence length="269" mass="29221">MSMIRTESNQQGVLEIVLDAPKKLNSIDEAGLEELKTTLASVSEQVSSGSVQAVILRGEGRAFCAGRDISQVDPLKDDVNHYLGELTAPVMDAIHELQVPTFAVVTGACLGVGLGLAASCDVVYVAEDAKIGSPFANLGALLDSGGHHLFVTRLGTHRALDLIYTGELISGEQAVREGLFSRSLPADEVLEFTRKTAGRVARGALDSYRASKQLVFQIRDEDLGFNASVAEEARLQEVLRTTDNYQEGFKSFQEKRKPEFKPTPPRESW</sequence>
<dbReference type="InterPro" id="IPR001753">
    <property type="entry name" value="Enoyl-CoA_hydra/iso"/>
</dbReference>
<comment type="similarity">
    <text evidence="1">Belongs to the enoyl-CoA hydratase/isomerase family.</text>
</comment>
<dbReference type="Gene3D" id="3.90.226.10">
    <property type="entry name" value="2-enoyl-CoA Hydratase, Chain A, domain 1"/>
    <property type="match status" value="1"/>
</dbReference>
<evidence type="ECO:0000256" key="2">
    <source>
        <dbReference type="SAM" id="MobiDB-lite"/>
    </source>
</evidence>
<evidence type="ECO:0000313" key="3">
    <source>
        <dbReference type="EMBL" id="MDR7294162.1"/>
    </source>
</evidence>
<feature type="region of interest" description="Disordered" evidence="2">
    <location>
        <begin position="250"/>
        <end position="269"/>
    </location>
</feature>
<keyword evidence="4" id="KW-1185">Reference proteome</keyword>
<dbReference type="PANTHER" id="PTHR43459:SF1">
    <property type="entry name" value="EG:BACN32G11.4 PROTEIN"/>
    <property type="match status" value="1"/>
</dbReference>